<gene>
    <name evidence="5" type="ORF">SAMN02745673_03035</name>
</gene>
<evidence type="ECO:0000259" key="4">
    <source>
        <dbReference type="Pfam" id="PF01420"/>
    </source>
</evidence>
<dbReference type="GO" id="GO:0003677">
    <property type="term" value="F:DNA binding"/>
    <property type="evidence" value="ECO:0007669"/>
    <property type="project" value="UniProtKB-KW"/>
</dbReference>
<keyword evidence="6" id="KW-1185">Reference proteome</keyword>
<proteinExistence type="inferred from homology"/>
<dbReference type="STRING" id="1122192.SAMN02745673_03035"/>
<dbReference type="GO" id="GO:0009307">
    <property type="term" value="P:DNA restriction-modification system"/>
    <property type="evidence" value="ECO:0007669"/>
    <property type="project" value="UniProtKB-KW"/>
</dbReference>
<feature type="domain" description="Type I restriction modification DNA specificity" evidence="4">
    <location>
        <begin position="9"/>
        <end position="185"/>
    </location>
</feature>
<keyword evidence="2" id="KW-0680">Restriction system</keyword>
<evidence type="ECO:0000256" key="3">
    <source>
        <dbReference type="ARBA" id="ARBA00023125"/>
    </source>
</evidence>
<dbReference type="Proteomes" id="UP000190637">
    <property type="component" value="Unassembled WGS sequence"/>
</dbReference>
<dbReference type="Pfam" id="PF01420">
    <property type="entry name" value="Methylase_S"/>
    <property type="match status" value="1"/>
</dbReference>
<accession>A0A1T4RWT4</accession>
<organism evidence="5 6">
    <name type="scientific">Marinactinospora thermotolerans DSM 45154</name>
    <dbReference type="NCBI Taxonomy" id="1122192"/>
    <lineage>
        <taxon>Bacteria</taxon>
        <taxon>Bacillati</taxon>
        <taxon>Actinomycetota</taxon>
        <taxon>Actinomycetes</taxon>
        <taxon>Streptosporangiales</taxon>
        <taxon>Nocardiopsidaceae</taxon>
        <taxon>Marinactinospora</taxon>
    </lineage>
</organism>
<dbReference type="EMBL" id="FUWS01000007">
    <property type="protein sequence ID" value="SKA20041.1"/>
    <property type="molecule type" value="Genomic_DNA"/>
</dbReference>
<evidence type="ECO:0000313" key="5">
    <source>
        <dbReference type="EMBL" id="SKA20041.1"/>
    </source>
</evidence>
<dbReference type="PANTHER" id="PTHR30408:SF12">
    <property type="entry name" value="TYPE I RESTRICTION ENZYME MJAVIII SPECIFICITY SUBUNIT"/>
    <property type="match status" value="1"/>
</dbReference>
<dbReference type="AlphaFoldDB" id="A0A1T4RWT4"/>
<protein>
    <submittedName>
        <fullName evidence="5">Type I restriction enzyme, S subunit</fullName>
    </submittedName>
</protein>
<evidence type="ECO:0000256" key="2">
    <source>
        <dbReference type="ARBA" id="ARBA00022747"/>
    </source>
</evidence>
<comment type="similarity">
    <text evidence="1">Belongs to the type-I restriction system S methylase family.</text>
</comment>
<dbReference type="SUPFAM" id="SSF116734">
    <property type="entry name" value="DNA methylase specificity domain"/>
    <property type="match status" value="1"/>
</dbReference>
<dbReference type="InterPro" id="IPR044946">
    <property type="entry name" value="Restrct_endonuc_typeI_TRD_sf"/>
</dbReference>
<reference evidence="5 6" key="1">
    <citation type="submission" date="2017-02" db="EMBL/GenBank/DDBJ databases">
        <authorList>
            <person name="Peterson S.W."/>
        </authorList>
    </citation>
    <scope>NUCLEOTIDE SEQUENCE [LARGE SCALE GENOMIC DNA]</scope>
    <source>
        <strain evidence="5 6">DSM 45154</strain>
    </source>
</reference>
<evidence type="ECO:0000256" key="1">
    <source>
        <dbReference type="ARBA" id="ARBA00010923"/>
    </source>
</evidence>
<dbReference type="RefSeq" id="WP_078762322.1">
    <property type="nucleotide sequence ID" value="NZ_FUWS01000007.1"/>
</dbReference>
<keyword evidence="3" id="KW-0238">DNA-binding</keyword>
<dbReference type="InterPro" id="IPR000055">
    <property type="entry name" value="Restrct_endonuc_typeI_TRD"/>
</dbReference>
<dbReference type="OrthoDB" id="3197085at2"/>
<dbReference type="Gene3D" id="3.90.220.20">
    <property type="entry name" value="DNA methylase specificity domains"/>
    <property type="match status" value="1"/>
</dbReference>
<evidence type="ECO:0000313" key="6">
    <source>
        <dbReference type="Proteomes" id="UP000190637"/>
    </source>
</evidence>
<name>A0A1T4RWT4_9ACTN</name>
<dbReference type="PANTHER" id="PTHR30408">
    <property type="entry name" value="TYPE-1 RESTRICTION ENZYME ECOKI SPECIFICITY PROTEIN"/>
    <property type="match status" value="1"/>
</dbReference>
<dbReference type="InterPro" id="IPR052021">
    <property type="entry name" value="Type-I_RS_S_subunit"/>
</dbReference>
<sequence length="223" mass="24354">MDSLIGPLPDAWSEHRLEEVCEIQAGPSGASLPSREFGEQGTPLVRPGDIADRRVSDTGLAHVTRTTAGRLRRYRLRSGDIVGTRTGTIGRFALVTSDQRDWLYSTQLLRVRSSDRIDPVYLVHYLSLPPIQDWIDRHASGSTVRSLTVDTLRSLPTALPPLHVQQEIGASLEALDDKARLHAEISRTTSELHDALAPMLFSGRMPVPMVDATPDSSASAAAT</sequence>